<dbReference type="GO" id="GO:0008270">
    <property type="term" value="F:zinc ion binding"/>
    <property type="evidence" value="ECO:0007669"/>
    <property type="project" value="UniProtKB-KW"/>
</dbReference>
<dbReference type="AlphaFoldDB" id="A0A2P5XBF9"/>
<evidence type="ECO:0000256" key="3">
    <source>
        <dbReference type="ARBA" id="ARBA00022833"/>
    </source>
</evidence>
<evidence type="ECO:0000256" key="1">
    <source>
        <dbReference type="ARBA" id="ARBA00022723"/>
    </source>
</evidence>
<dbReference type="InterPro" id="IPR006564">
    <property type="entry name" value="Znf_PMZ"/>
</dbReference>
<reference evidence="7 8" key="1">
    <citation type="submission" date="2015-01" db="EMBL/GenBank/DDBJ databases">
        <title>Genome of allotetraploid Gossypium barbadense reveals genomic plasticity and fiber elongation in cotton evolution.</title>
        <authorList>
            <person name="Chen X."/>
            <person name="Liu X."/>
            <person name="Zhao B."/>
            <person name="Zheng H."/>
            <person name="Hu Y."/>
            <person name="Lu G."/>
            <person name="Yang C."/>
            <person name="Chen J."/>
            <person name="Shan C."/>
            <person name="Zhang L."/>
            <person name="Zhou Y."/>
            <person name="Wang L."/>
            <person name="Guo W."/>
            <person name="Bai Y."/>
            <person name="Ruan J."/>
            <person name="Shangguan X."/>
            <person name="Mao Y."/>
            <person name="Jiang J."/>
            <person name="Zhu Y."/>
            <person name="Lei J."/>
            <person name="Kang H."/>
            <person name="Chen S."/>
            <person name="He X."/>
            <person name="Wang R."/>
            <person name="Wang Y."/>
            <person name="Chen J."/>
            <person name="Wang L."/>
            <person name="Yu S."/>
            <person name="Wang B."/>
            <person name="Wei J."/>
            <person name="Song S."/>
            <person name="Lu X."/>
            <person name="Gao Z."/>
            <person name="Gu W."/>
            <person name="Deng X."/>
            <person name="Ma D."/>
            <person name="Wang S."/>
            <person name="Liang W."/>
            <person name="Fang L."/>
            <person name="Cai C."/>
            <person name="Zhu X."/>
            <person name="Zhou B."/>
            <person name="Zhang Y."/>
            <person name="Chen Z."/>
            <person name="Xu S."/>
            <person name="Zhu R."/>
            <person name="Wang S."/>
            <person name="Zhang T."/>
            <person name="Zhao G."/>
        </authorList>
    </citation>
    <scope>NUCLEOTIDE SEQUENCE [LARGE SCALE GENOMIC DNA]</scope>
    <source>
        <strain evidence="8">cv. Xinhai21</strain>
        <tissue evidence="7">Leaf</tissue>
    </source>
</reference>
<dbReference type="PANTHER" id="PTHR31973">
    <property type="entry name" value="POLYPROTEIN, PUTATIVE-RELATED"/>
    <property type="match status" value="1"/>
</dbReference>
<evidence type="ECO:0000313" key="8">
    <source>
        <dbReference type="Proteomes" id="UP000239757"/>
    </source>
</evidence>
<keyword evidence="3" id="KW-0862">Zinc</keyword>
<dbReference type="InterPro" id="IPR007527">
    <property type="entry name" value="Znf_SWIM"/>
</dbReference>
<dbReference type="Pfam" id="PF03108">
    <property type="entry name" value="DBD_Tnp_Mut"/>
    <property type="match status" value="1"/>
</dbReference>
<sequence>MTRSTSKALVAWRQWCRLISLVDHPILSYMYNFHRQMMHLQLKNLLLVERNTRPLPELHNESDADPPREAGPDRAEVALFSEPEPIPTIPEDVEEGSDDEEEDLQFRAYSPPAHMYNIDLSQDDALEFPNLPHRRCDRTSSSLDLGELEVGKEFSNKDSFLGALKQHSIMNGVNYNVVKSKSNKFEAKCAVQDGTCLWKIMASLRKKTGLWEIKKYKGPHTCAAGVSKDHPKMNSDMLATLILPTMKVDPRTSVPVLLANIRSQLRYRPSYHKACIAKQKVLEKIHGCVIDLETEPAYYNDQLLRGCQVVKRLIWTFKQCQDAFLYCKPLVQINGTRHLPITSVVQETYFHLVALFLKRVVSYKGQMQVGRVWGAKVLQAINKAKAQVNTMHTVYHDRDNLWFHVTKFDRPHEGIIGGQYREHLRNKTCDCGRFGALHYPCAHVIAACQNLRLDPMSYVDEVYELETMYNVWRHIFSPVPYEHNWPSVSLAPFKLLPDRELRRKPKGQNQCHMGVVDGSVLDSSFDQLAAGVVVPSARDLVVAVGRVTQLDRIMIAAVFTSRMAEVFESRKVMGIGRKKSSPIAPHAISHATAAYRSEVDSE</sequence>
<evidence type="ECO:0000259" key="6">
    <source>
        <dbReference type="PROSITE" id="PS50966"/>
    </source>
</evidence>
<evidence type="ECO:0000256" key="2">
    <source>
        <dbReference type="ARBA" id="ARBA00022771"/>
    </source>
</evidence>
<name>A0A2P5XBF9_GOSBA</name>
<keyword evidence="1" id="KW-0479">Metal-binding</keyword>
<dbReference type="PANTHER" id="PTHR31973:SF195">
    <property type="entry name" value="MUDR FAMILY TRANSPOSASE"/>
    <property type="match status" value="1"/>
</dbReference>
<dbReference type="Proteomes" id="UP000239757">
    <property type="component" value="Unassembled WGS sequence"/>
</dbReference>
<dbReference type="OrthoDB" id="1426028at2759"/>
<gene>
    <name evidence="7" type="ORF">GOBAR_AA20008</name>
</gene>
<accession>A0A2P5XBF9</accession>
<proteinExistence type="predicted"/>
<dbReference type="PROSITE" id="PS50966">
    <property type="entry name" value="ZF_SWIM"/>
    <property type="match status" value="1"/>
</dbReference>
<feature type="compositionally biased region" description="Acidic residues" evidence="5">
    <location>
        <begin position="91"/>
        <end position="102"/>
    </location>
</feature>
<dbReference type="InterPro" id="IPR004332">
    <property type="entry name" value="Transposase_MuDR"/>
</dbReference>
<dbReference type="EMBL" id="KZ665254">
    <property type="protein sequence ID" value="PPS00657.1"/>
    <property type="molecule type" value="Genomic_DNA"/>
</dbReference>
<evidence type="ECO:0000313" key="7">
    <source>
        <dbReference type="EMBL" id="PPS00657.1"/>
    </source>
</evidence>
<organism evidence="7 8">
    <name type="scientific">Gossypium barbadense</name>
    <name type="common">Sea Island cotton</name>
    <name type="synonym">Hibiscus barbadensis</name>
    <dbReference type="NCBI Taxonomy" id="3634"/>
    <lineage>
        <taxon>Eukaryota</taxon>
        <taxon>Viridiplantae</taxon>
        <taxon>Streptophyta</taxon>
        <taxon>Embryophyta</taxon>
        <taxon>Tracheophyta</taxon>
        <taxon>Spermatophyta</taxon>
        <taxon>Magnoliopsida</taxon>
        <taxon>eudicotyledons</taxon>
        <taxon>Gunneridae</taxon>
        <taxon>Pentapetalae</taxon>
        <taxon>rosids</taxon>
        <taxon>malvids</taxon>
        <taxon>Malvales</taxon>
        <taxon>Malvaceae</taxon>
        <taxon>Malvoideae</taxon>
        <taxon>Gossypium</taxon>
    </lineage>
</organism>
<evidence type="ECO:0000256" key="5">
    <source>
        <dbReference type="SAM" id="MobiDB-lite"/>
    </source>
</evidence>
<evidence type="ECO:0000256" key="4">
    <source>
        <dbReference type="PROSITE-ProRule" id="PRU00325"/>
    </source>
</evidence>
<protein>
    <recommendedName>
        <fullName evidence="6">SWIM-type domain-containing protein</fullName>
    </recommendedName>
</protein>
<dbReference type="SMART" id="SM00575">
    <property type="entry name" value="ZnF_PMZ"/>
    <property type="match status" value="1"/>
</dbReference>
<keyword evidence="2 4" id="KW-0863">Zinc-finger</keyword>
<feature type="domain" description="SWIM-type" evidence="6">
    <location>
        <begin position="420"/>
        <end position="452"/>
    </location>
</feature>
<feature type="region of interest" description="Disordered" evidence="5">
    <location>
        <begin position="78"/>
        <end position="102"/>
    </location>
</feature>
<dbReference type="Pfam" id="PF04434">
    <property type="entry name" value="SWIM"/>
    <property type="match status" value="1"/>
</dbReference>